<organism evidence="1 2">
    <name type="scientific">Mycolicibacterium fortuitum</name>
    <name type="common">Mycobacterium fortuitum</name>
    <dbReference type="NCBI Taxonomy" id="1766"/>
    <lineage>
        <taxon>Bacteria</taxon>
        <taxon>Bacillati</taxon>
        <taxon>Actinomycetota</taxon>
        <taxon>Actinomycetes</taxon>
        <taxon>Mycobacteriales</taxon>
        <taxon>Mycobacteriaceae</taxon>
        <taxon>Mycolicibacterium</taxon>
    </lineage>
</organism>
<dbReference type="STRING" id="1766.XA26_44090"/>
<name>A0A0N9YED9_MYCFO</name>
<dbReference type="Proteomes" id="UP000057134">
    <property type="component" value="Chromosome"/>
</dbReference>
<gene>
    <name evidence="1" type="ORF">XA26_44090</name>
</gene>
<reference evidence="1 2" key="1">
    <citation type="journal article" date="2015" name="MBio">
        <title>Enzymatic Degradation of Phenazines Can Generate Energy and Protect Sensitive Organisms from Toxicity.</title>
        <authorList>
            <person name="Costa K.C."/>
            <person name="Bergkessel M."/>
            <person name="Saunders S."/>
            <person name="Korlach J."/>
            <person name="Newman D.K."/>
        </authorList>
    </citation>
    <scope>NUCLEOTIDE SEQUENCE [LARGE SCALE GENOMIC DNA]</scope>
    <source>
        <strain evidence="1 2">CT6</strain>
    </source>
</reference>
<keyword evidence="2" id="KW-1185">Reference proteome</keyword>
<dbReference type="EMBL" id="CP011269">
    <property type="protein sequence ID" value="ALI28209.1"/>
    <property type="molecule type" value="Genomic_DNA"/>
</dbReference>
<sequence>MGPAHLELVGDVTVGMAAGMYSWCILLTFTIPSTAPSASAELIGGVLAHPRYRHDHISRWTPANQEPVHGPYRLEALKADGFQRCSRATAVDILWSWPMTNLNPWVSAGFLLSRELVMAWTSPILNDADEIYRLSVPRDGNEHSYGWVIGLNGYHEFLAVSRRRATATVIIASDD</sequence>
<dbReference type="PATRIC" id="fig|1766.6.peg.4380"/>
<dbReference type="KEGG" id="mft:XA26_44090"/>
<proteinExistence type="predicted"/>
<evidence type="ECO:0000313" key="1">
    <source>
        <dbReference type="EMBL" id="ALI28209.1"/>
    </source>
</evidence>
<dbReference type="RefSeq" id="WP_054602949.1">
    <property type="nucleotide sequence ID" value="NZ_CP011269.1"/>
</dbReference>
<evidence type="ECO:0000313" key="2">
    <source>
        <dbReference type="Proteomes" id="UP000057134"/>
    </source>
</evidence>
<protein>
    <submittedName>
        <fullName evidence="1">Uncharacterized protein</fullName>
    </submittedName>
</protein>
<accession>A0A0N9YED9</accession>
<dbReference type="AlphaFoldDB" id="A0A0N9YED9"/>